<dbReference type="PROSITE" id="PS50932">
    <property type="entry name" value="HTH_LACI_2"/>
    <property type="match status" value="1"/>
</dbReference>
<evidence type="ECO:0000313" key="6">
    <source>
        <dbReference type="EMBL" id="MFD1465601.1"/>
    </source>
</evidence>
<organism evidence="6 7">
    <name type="scientific">Lapidilactobacillus mulanensis</name>
    <dbReference type="NCBI Taxonomy" id="2485999"/>
    <lineage>
        <taxon>Bacteria</taxon>
        <taxon>Bacillati</taxon>
        <taxon>Bacillota</taxon>
        <taxon>Bacilli</taxon>
        <taxon>Lactobacillales</taxon>
        <taxon>Lactobacillaceae</taxon>
        <taxon>Lapidilactobacillus</taxon>
    </lineage>
</organism>
<feature type="domain" description="HTH lacI-type" evidence="5">
    <location>
        <begin position="4"/>
        <end position="58"/>
    </location>
</feature>
<dbReference type="InterPro" id="IPR000843">
    <property type="entry name" value="HTH_LacI"/>
</dbReference>
<keyword evidence="1" id="KW-0678">Repressor</keyword>
<keyword evidence="2" id="KW-0805">Transcription regulation</keyword>
<dbReference type="CDD" id="cd06267">
    <property type="entry name" value="PBP1_LacI_sugar_binding-like"/>
    <property type="match status" value="1"/>
</dbReference>
<dbReference type="RefSeq" id="WP_125578930.1">
    <property type="nucleotide sequence ID" value="NZ_JBHTOF010000060.1"/>
</dbReference>
<dbReference type="Gene3D" id="1.10.260.40">
    <property type="entry name" value="lambda repressor-like DNA-binding domains"/>
    <property type="match status" value="1"/>
</dbReference>
<dbReference type="PANTHER" id="PTHR30146:SF148">
    <property type="entry name" value="HTH-TYPE TRANSCRIPTIONAL REPRESSOR PURR-RELATED"/>
    <property type="match status" value="1"/>
</dbReference>
<evidence type="ECO:0000256" key="3">
    <source>
        <dbReference type="ARBA" id="ARBA00023125"/>
    </source>
</evidence>
<dbReference type="SMART" id="SM00354">
    <property type="entry name" value="HTH_LACI"/>
    <property type="match status" value="1"/>
</dbReference>
<dbReference type="SUPFAM" id="SSF53822">
    <property type="entry name" value="Periplasmic binding protein-like I"/>
    <property type="match status" value="1"/>
</dbReference>
<dbReference type="CDD" id="cd01392">
    <property type="entry name" value="HTH_LacI"/>
    <property type="match status" value="1"/>
</dbReference>
<name>A0ABW4DP72_9LACO</name>
<evidence type="ECO:0000256" key="4">
    <source>
        <dbReference type="ARBA" id="ARBA00023163"/>
    </source>
</evidence>
<evidence type="ECO:0000256" key="1">
    <source>
        <dbReference type="ARBA" id="ARBA00022491"/>
    </source>
</evidence>
<comment type="caution">
    <text evidence="6">The sequence shown here is derived from an EMBL/GenBank/DDBJ whole genome shotgun (WGS) entry which is preliminary data.</text>
</comment>
<keyword evidence="4" id="KW-0804">Transcription</keyword>
<dbReference type="InterPro" id="IPR028082">
    <property type="entry name" value="Peripla_BP_I"/>
</dbReference>
<sequence>MRKISLKKIAELAGVSVATVSYALNDSNQVSEVTRAKIKKIAAEEHYVPNLSARNLRTSSSNLVCAITNTYQGNFNGDVLQEIQNIFGRAGYQLLAVSGQIPSLVRTNMIDGIIMLNYRGNQTELQNLVDSINKPVIFMTNEIKSDNAASIVIDNDLGIKYLVETIHQSIHQKVCFITGDSNSYNSQRRLNAAKKYYTKLFKKNDFEKHVYSGNYDPTLSFELGKKFIRLNRYNSFICFNDDMALGIYHAASQLNKIVGKDISVVGFDNSFESGVISPGLTTIDVDKKAWGQEVVNQYFKLKESGSKHTVTTLKPKLILRESVNIKTD</sequence>
<evidence type="ECO:0000256" key="2">
    <source>
        <dbReference type="ARBA" id="ARBA00023015"/>
    </source>
</evidence>
<dbReference type="GO" id="GO:0003677">
    <property type="term" value="F:DNA binding"/>
    <property type="evidence" value="ECO:0007669"/>
    <property type="project" value="UniProtKB-KW"/>
</dbReference>
<keyword evidence="7" id="KW-1185">Reference proteome</keyword>
<dbReference type="InterPro" id="IPR010982">
    <property type="entry name" value="Lambda_DNA-bd_dom_sf"/>
</dbReference>
<dbReference type="Pfam" id="PF13377">
    <property type="entry name" value="Peripla_BP_3"/>
    <property type="match status" value="1"/>
</dbReference>
<gene>
    <name evidence="6" type="ORF">ACFQ4L_05845</name>
</gene>
<dbReference type="Proteomes" id="UP001597244">
    <property type="component" value="Unassembled WGS sequence"/>
</dbReference>
<accession>A0ABW4DP72</accession>
<dbReference type="Pfam" id="PF00356">
    <property type="entry name" value="LacI"/>
    <property type="match status" value="1"/>
</dbReference>
<dbReference type="SUPFAM" id="SSF47413">
    <property type="entry name" value="lambda repressor-like DNA-binding domains"/>
    <property type="match status" value="1"/>
</dbReference>
<dbReference type="InterPro" id="IPR046335">
    <property type="entry name" value="LacI/GalR-like_sensor"/>
</dbReference>
<protein>
    <submittedName>
        <fullName evidence="6">LacI family DNA-binding transcriptional regulator</fullName>
    </submittedName>
</protein>
<evidence type="ECO:0000313" key="7">
    <source>
        <dbReference type="Proteomes" id="UP001597244"/>
    </source>
</evidence>
<reference evidence="7" key="1">
    <citation type="journal article" date="2019" name="Int. J. Syst. Evol. Microbiol.">
        <title>The Global Catalogue of Microorganisms (GCM) 10K type strain sequencing project: providing services to taxonomists for standard genome sequencing and annotation.</title>
        <authorList>
            <consortium name="The Broad Institute Genomics Platform"/>
            <consortium name="The Broad Institute Genome Sequencing Center for Infectious Disease"/>
            <person name="Wu L."/>
            <person name="Ma J."/>
        </authorList>
    </citation>
    <scope>NUCLEOTIDE SEQUENCE [LARGE SCALE GENOMIC DNA]</scope>
    <source>
        <strain evidence="7">CCM 8951</strain>
    </source>
</reference>
<evidence type="ECO:0000259" key="5">
    <source>
        <dbReference type="PROSITE" id="PS50932"/>
    </source>
</evidence>
<proteinExistence type="predicted"/>
<dbReference type="Gene3D" id="3.40.50.2300">
    <property type="match status" value="2"/>
</dbReference>
<dbReference type="EMBL" id="JBHTOF010000060">
    <property type="protein sequence ID" value="MFD1465601.1"/>
    <property type="molecule type" value="Genomic_DNA"/>
</dbReference>
<keyword evidence="3 6" id="KW-0238">DNA-binding</keyword>
<dbReference type="PANTHER" id="PTHR30146">
    <property type="entry name" value="LACI-RELATED TRANSCRIPTIONAL REPRESSOR"/>
    <property type="match status" value="1"/>
</dbReference>